<proteinExistence type="predicted"/>
<dbReference type="AlphaFoldDB" id="A0A2N3HLT3"/>
<reference evidence="1 2" key="1">
    <citation type="submission" date="2017-12" db="EMBL/GenBank/DDBJ databases">
        <title>Confluentibacter flavum sp. nov., isolated from the saline lake.</title>
        <authorList>
            <person name="Yu L."/>
        </authorList>
    </citation>
    <scope>NUCLEOTIDE SEQUENCE [LARGE SCALE GENOMIC DNA]</scope>
    <source>
        <strain evidence="1 2">3B</strain>
    </source>
</reference>
<name>A0A2N3HLT3_9FLAO</name>
<dbReference type="RefSeq" id="WP_106658942.1">
    <property type="nucleotide sequence ID" value="NZ_PJEO01000016.1"/>
</dbReference>
<evidence type="ECO:0000313" key="1">
    <source>
        <dbReference type="EMBL" id="PKQ45915.1"/>
    </source>
</evidence>
<sequence length="59" mass="7160">MKTNLNLETSIGFYETYFMVLPFYKTSKDAFNYLNNEIEFITGQKPYKNYKEWRNKTSV</sequence>
<dbReference type="OrthoDB" id="1453489at2"/>
<dbReference type="Proteomes" id="UP000233435">
    <property type="component" value="Unassembled WGS sequence"/>
</dbReference>
<gene>
    <name evidence="1" type="ORF">CSW08_05700</name>
</gene>
<protein>
    <submittedName>
        <fullName evidence="1">Uncharacterized protein</fullName>
    </submittedName>
</protein>
<organism evidence="1 2">
    <name type="scientific">Confluentibacter flavum</name>
    <dbReference type="NCBI Taxonomy" id="1909700"/>
    <lineage>
        <taxon>Bacteria</taxon>
        <taxon>Pseudomonadati</taxon>
        <taxon>Bacteroidota</taxon>
        <taxon>Flavobacteriia</taxon>
        <taxon>Flavobacteriales</taxon>
        <taxon>Flavobacteriaceae</taxon>
        <taxon>Confluentibacter</taxon>
    </lineage>
</organism>
<accession>A0A2N3HLT3</accession>
<evidence type="ECO:0000313" key="2">
    <source>
        <dbReference type="Proteomes" id="UP000233435"/>
    </source>
</evidence>
<dbReference type="EMBL" id="PJEO01000016">
    <property type="protein sequence ID" value="PKQ45915.1"/>
    <property type="molecule type" value="Genomic_DNA"/>
</dbReference>
<keyword evidence="2" id="KW-1185">Reference proteome</keyword>
<comment type="caution">
    <text evidence="1">The sequence shown here is derived from an EMBL/GenBank/DDBJ whole genome shotgun (WGS) entry which is preliminary data.</text>
</comment>